<dbReference type="InterPro" id="IPR027417">
    <property type="entry name" value="P-loop_NTPase"/>
</dbReference>
<evidence type="ECO:0000313" key="2">
    <source>
        <dbReference type="EMBL" id="TDU66037.1"/>
    </source>
</evidence>
<reference evidence="2 3" key="1">
    <citation type="submission" date="2019-03" db="EMBL/GenBank/DDBJ databases">
        <title>Genomic Encyclopedia of Archaeal and Bacterial Type Strains, Phase II (KMG-II): from individual species to whole genera.</title>
        <authorList>
            <person name="Goeker M."/>
        </authorList>
    </citation>
    <scope>NUCLEOTIDE SEQUENCE [LARGE SCALE GENOMIC DNA]</scope>
    <source>
        <strain evidence="2 3">ATCC 25309</strain>
    </source>
</reference>
<dbReference type="Gene3D" id="3.40.50.300">
    <property type="entry name" value="P-loop containing nucleotide triphosphate hydrolases"/>
    <property type="match status" value="1"/>
</dbReference>
<dbReference type="Pfam" id="PF13614">
    <property type="entry name" value="AAA_31"/>
    <property type="match status" value="1"/>
</dbReference>
<dbReference type="RefSeq" id="WP_133796782.1">
    <property type="nucleotide sequence ID" value="NZ_SOCA01000009.1"/>
</dbReference>
<name>A0A4R7RP77_9BACT</name>
<dbReference type="InterPro" id="IPR050678">
    <property type="entry name" value="DNA_Partitioning_ATPase"/>
</dbReference>
<evidence type="ECO:0000259" key="1">
    <source>
        <dbReference type="Pfam" id="PF13614"/>
    </source>
</evidence>
<dbReference type="PANTHER" id="PTHR13696:SF99">
    <property type="entry name" value="COBYRINIC ACID AC-DIAMIDE SYNTHASE"/>
    <property type="match status" value="1"/>
</dbReference>
<dbReference type="EMBL" id="SOCA01000009">
    <property type="protein sequence ID" value="TDU66037.1"/>
    <property type="molecule type" value="Genomic_DNA"/>
</dbReference>
<feature type="domain" description="AAA" evidence="1">
    <location>
        <begin position="32"/>
        <end position="196"/>
    </location>
</feature>
<organism evidence="2 3">
    <name type="scientific">Prosthecobacter fusiformis</name>
    <dbReference type="NCBI Taxonomy" id="48464"/>
    <lineage>
        <taxon>Bacteria</taxon>
        <taxon>Pseudomonadati</taxon>
        <taxon>Verrucomicrobiota</taxon>
        <taxon>Verrucomicrobiia</taxon>
        <taxon>Verrucomicrobiales</taxon>
        <taxon>Verrucomicrobiaceae</taxon>
        <taxon>Prosthecobacter</taxon>
    </lineage>
</organism>
<protein>
    <submittedName>
        <fullName evidence="2">Chromosome partitioning protein</fullName>
    </submittedName>
</protein>
<dbReference type="CDD" id="cd02042">
    <property type="entry name" value="ParAB_family"/>
    <property type="match status" value="1"/>
</dbReference>
<gene>
    <name evidence="2" type="ORF">EI77_03774</name>
</gene>
<keyword evidence="3" id="KW-1185">Reference proteome</keyword>
<proteinExistence type="predicted"/>
<accession>A0A4R7RP77</accession>
<dbReference type="AlphaFoldDB" id="A0A4R7RP77"/>
<dbReference type="InterPro" id="IPR025669">
    <property type="entry name" value="AAA_dom"/>
</dbReference>
<comment type="caution">
    <text evidence="2">The sequence shown here is derived from an EMBL/GenBank/DDBJ whole genome shotgun (WGS) entry which is preliminary data.</text>
</comment>
<dbReference type="OrthoDB" id="9815116at2"/>
<sequence length="297" mass="31924">MAGISFKAMCKTLKKAAAKSLSLGYLRIVIAIATASQKGGVGKTTLCINLAYSLARRGWNTLLVDTDPQGGVGLSLARSTKAKQGFYDFLMGEKNFNKLVLSTRLPELQILPSGQYDACARQGWSPTEVPGRLADLLRAAELKGVDCLIMDTAAGLNGMSESVVKACDFVLLPQQAEPLAVRSVPHMLETLSRFRAEGAGVKVAGILLTMVMSDNPISQKVVTELRALLPADLMFDQNVPRMPSFLEASAMGVPVALVKRNPPPEALIFDQLAAEIEQRTGLLQEREASDNHASLLD</sequence>
<dbReference type="SUPFAM" id="SSF52540">
    <property type="entry name" value="P-loop containing nucleoside triphosphate hydrolases"/>
    <property type="match status" value="1"/>
</dbReference>
<evidence type="ECO:0000313" key="3">
    <source>
        <dbReference type="Proteomes" id="UP000295662"/>
    </source>
</evidence>
<dbReference type="Proteomes" id="UP000295662">
    <property type="component" value="Unassembled WGS sequence"/>
</dbReference>
<dbReference type="PANTHER" id="PTHR13696">
    <property type="entry name" value="P-LOOP CONTAINING NUCLEOSIDE TRIPHOSPHATE HYDROLASE"/>
    <property type="match status" value="1"/>
</dbReference>